<evidence type="ECO:0000256" key="5">
    <source>
        <dbReference type="ARBA" id="ARBA00023049"/>
    </source>
</evidence>
<keyword evidence="3" id="KW-0378">Hydrolase</keyword>
<evidence type="ECO:0000256" key="3">
    <source>
        <dbReference type="ARBA" id="ARBA00022801"/>
    </source>
</evidence>
<dbReference type="Proteomes" id="UP000252893">
    <property type="component" value="Unassembled WGS sequence"/>
</dbReference>
<evidence type="ECO:0000256" key="2">
    <source>
        <dbReference type="ARBA" id="ARBA00022723"/>
    </source>
</evidence>
<dbReference type="SUPFAM" id="SSF47781">
    <property type="entry name" value="RuvA domain 2-like"/>
    <property type="match status" value="1"/>
</dbReference>
<dbReference type="InterPro" id="IPR010994">
    <property type="entry name" value="RuvA_2-like"/>
</dbReference>
<evidence type="ECO:0000256" key="7">
    <source>
        <dbReference type="SAM" id="MobiDB-lite"/>
    </source>
</evidence>
<dbReference type="SUPFAM" id="SSF102712">
    <property type="entry name" value="JAB1/MPN domain"/>
    <property type="match status" value="1"/>
</dbReference>
<evidence type="ECO:0000259" key="8">
    <source>
        <dbReference type="PROSITE" id="PS50249"/>
    </source>
</evidence>
<evidence type="ECO:0000313" key="9">
    <source>
        <dbReference type="EMBL" id="RBO95014.1"/>
    </source>
</evidence>
<evidence type="ECO:0000256" key="1">
    <source>
        <dbReference type="ARBA" id="ARBA00022670"/>
    </source>
</evidence>
<dbReference type="Gene3D" id="1.10.150.20">
    <property type="entry name" value="5' to 3' exonuclease, C-terminal subdomain"/>
    <property type="match status" value="1"/>
</dbReference>
<reference evidence="9 10" key="1">
    <citation type="submission" date="2018-06" db="EMBL/GenBank/DDBJ databases">
        <title>Genomic Encyclopedia of Type Strains, Phase IV (KMG-IV): sequencing the most valuable type-strain genomes for metagenomic binning, comparative biology and taxonomic classification.</title>
        <authorList>
            <person name="Goeker M."/>
        </authorList>
    </citation>
    <scope>NUCLEOTIDE SEQUENCE [LARGE SCALE GENOMIC DNA]</scope>
    <source>
        <strain evidence="9 10">DSM 25619</strain>
    </source>
</reference>
<evidence type="ECO:0000256" key="6">
    <source>
        <dbReference type="RuleBase" id="RU003797"/>
    </source>
</evidence>
<name>A0A366E0I4_9HYPH</name>
<evidence type="ECO:0000256" key="4">
    <source>
        <dbReference type="ARBA" id="ARBA00022833"/>
    </source>
</evidence>
<dbReference type="GO" id="GO:0008237">
    <property type="term" value="F:metallopeptidase activity"/>
    <property type="evidence" value="ECO:0007669"/>
    <property type="project" value="UniProtKB-KW"/>
</dbReference>
<dbReference type="Pfam" id="PF04002">
    <property type="entry name" value="RadC"/>
    <property type="match status" value="1"/>
</dbReference>
<comment type="similarity">
    <text evidence="6">Belongs to the UPF0758 family.</text>
</comment>
<accession>A0A366E0I4</accession>
<dbReference type="Gene3D" id="3.40.140.10">
    <property type="entry name" value="Cytidine Deaminase, domain 2"/>
    <property type="match status" value="1"/>
</dbReference>
<dbReference type="PANTHER" id="PTHR30471">
    <property type="entry name" value="DNA REPAIR PROTEIN RADC"/>
    <property type="match status" value="1"/>
</dbReference>
<dbReference type="NCBIfam" id="TIGR00608">
    <property type="entry name" value="radc"/>
    <property type="match status" value="1"/>
</dbReference>
<dbReference type="PROSITE" id="PS01302">
    <property type="entry name" value="UPF0758"/>
    <property type="match status" value="1"/>
</dbReference>
<keyword evidence="10" id="KW-1185">Reference proteome</keyword>
<dbReference type="Pfam" id="PF20582">
    <property type="entry name" value="UPF0758_N"/>
    <property type="match status" value="1"/>
</dbReference>
<proteinExistence type="inferred from homology"/>
<dbReference type="InterPro" id="IPR020891">
    <property type="entry name" value="UPF0758_CS"/>
</dbReference>
<dbReference type="InterPro" id="IPR046778">
    <property type="entry name" value="UPF0758_N"/>
</dbReference>
<dbReference type="NCBIfam" id="NF000642">
    <property type="entry name" value="PRK00024.1"/>
    <property type="match status" value="1"/>
</dbReference>
<organism evidence="9 10">
    <name type="scientific">Pseudochrobactrum asaccharolyticum</name>
    <dbReference type="NCBI Taxonomy" id="354351"/>
    <lineage>
        <taxon>Bacteria</taxon>
        <taxon>Pseudomonadati</taxon>
        <taxon>Pseudomonadota</taxon>
        <taxon>Alphaproteobacteria</taxon>
        <taxon>Hyphomicrobiales</taxon>
        <taxon>Brucellaceae</taxon>
        <taxon>Pseudochrobactrum</taxon>
    </lineage>
</organism>
<dbReference type="GO" id="GO:0046872">
    <property type="term" value="F:metal ion binding"/>
    <property type="evidence" value="ECO:0007669"/>
    <property type="project" value="UniProtKB-KW"/>
</dbReference>
<sequence length="304" mass="33892">MHSGASYRMAKQFPPADDEEHYLSDDDKQHLQSFDEVSAVRQLPARLSILKGLAENHPPRPPDSFFAPPETAKPAIASKKAKPHYSGHRQRLRERFVNHGDDVLADYELLELLLFRTIARADTKPLAKALLNRFGSFAAVLGAEPHLLREVAGCGEAVAQDIKLLNACVRRSGKSEIMKKDILDSWSKVIAYCMTSMAYENREQFRILFLDKKNRLIADEVQQIGTVDHTPVYPREVIKRALELSSTALILFHNHPSGDANPSRADIDMTKLIISIASPLNIAVHDHIIIGKAGHVSMRGLGLI</sequence>
<keyword evidence="5" id="KW-0482">Metalloprotease</keyword>
<dbReference type="InterPro" id="IPR001405">
    <property type="entry name" value="UPF0758"/>
</dbReference>
<keyword evidence="2" id="KW-0479">Metal-binding</keyword>
<dbReference type="GO" id="GO:0006508">
    <property type="term" value="P:proteolysis"/>
    <property type="evidence" value="ECO:0007669"/>
    <property type="project" value="UniProtKB-KW"/>
</dbReference>
<feature type="region of interest" description="Disordered" evidence="7">
    <location>
        <begin position="1"/>
        <end position="28"/>
    </location>
</feature>
<dbReference type="CDD" id="cd08071">
    <property type="entry name" value="MPN_DUF2466"/>
    <property type="match status" value="1"/>
</dbReference>
<keyword evidence="1" id="KW-0645">Protease</keyword>
<gene>
    <name evidence="9" type="ORF">DFR47_104377</name>
</gene>
<keyword evidence="4" id="KW-0862">Zinc</keyword>
<dbReference type="EMBL" id="QNRH01000004">
    <property type="protein sequence ID" value="RBO95014.1"/>
    <property type="molecule type" value="Genomic_DNA"/>
</dbReference>
<protein>
    <submittedName>
        <fullName evidence="9">DNA repair protein RadC</fullName>
    </submittedName>
</protein>
<dbReference type="InterPro" id="IPR025657">
    <property type="entry name" value="RadC_JAB"/>
</dbReference>
<dbReference type="PROSITE" id="PS50249">
    <property type="entry name" value="MPN"/>
    <property type="match status" value="1"/>
</dbReference>
<evidence type="ECO:0000313" key="10">
    <source>
        <dbReference type="Proteomes" id="UP000252893"/>
    </source>
</evidence>
<dbReference type="PANTHER" id="PTHR30471:SF3">
    <property type="entry name" value="UPF0758 PROTEIN YEES-RELATED"/>
    <property type="match status" value="1"/>
</dbReference>
<dbReference type="InterPro" id="IPR037518">
    <property type="entry name" value="MPN"/>
</dbReference>
<dbReference type="AlphaFoldDB" id="A0A366E0I4"/>
<feature type="domain" description="MPN" evidence="8">
    <location>
        <begin position="182"/>
        <end position="304"/>
    </location>
</feature>
<comment type="caution">
    <text evidence="9">The sequence shown here is derived from an EMBL/GenBank/DDBJ whole genome shotgun (WGS) entry which is preliminary data.</text>
</comment>